<protein>
    <submittedName>
        <fullName evidence="2">Uncharacterized protein</fullName>
    </submittedName>
</protein>
<organism evidence="2 3">
    <name type="scientific">Planktothrix tepida PCC 9214</name>
    <dbReference type="NCBI Taxonomy" id="671072"/>
    <lineage>
        <taxon>Bacteria</taxon>
        <taxon>Bacillati</taxon>
        <taxon>Cyanobacteriota</taxon>
        <taxon>Cyanophyceae</taxon>
        <taxon>Oscillatoriophycideae</taxon>
        <taxon>Oscillatoriales</taxon>
        <taxon>Microcoleaceae</taxon>
        <taxon>Planktothrix</taxon>
    </lineage>
</organism>
<feature type="region of interest" description="Disordered" evidence="1">
    <location>
        <begin position="22"/>
        <end position="42"/>
    </location>
</feature>
<evidence type="ECO:0000256" key="1">
    <source>
        <dbReference type="SAM" id="MobiDB-lite"/>
    </source>
</evidence>
<evidence type="ECO:0000313" key="3">
    <source>
        <dbReference type="Proteomes" id="UP000184315"/>
    </source>
</evidence>
<reference evidence="3" key="1">
    <citation type="submission" date="2015-10" db="EMBL/GenBank/DDBJ databases">
        <authorList>
            <person name="Regsiter A."/>
            <person name="william w."/>
        </authorList>
    </citation>
    <scope>NUCLEOTIDE SEQUENCE [LARGE SCALE GENOMIC DNA]</scope>
</reference>
<dbReference type="EMBL" id="CZDF01000172">
    <property type="protein sequence ID" value="CUR34940.1"/>
    <property type="molecule type" value="Genomic_DNA"/>
</dbReference>
<dbReference type="Proteomes" id="UP000184315">
    <property type="component" value="Unassembled WGS sequence"/>
</dbReference>
<name>A0A1J1LSX2_9CYAN</name>
<dbReference type="STRING" id="671072.PL9214650379"/>
<gene>
    <name evidence="2" type="ORF">PL9214650379</name>
</gene>
<evidence type="ECO:0000313" key="2">
    <source>
        <dbReference type="EMBL" id="CUR34940.1"/>
    </source>
</evidence>
<sequence>MFETRMGYCTSETRLVDHPHLNNKTMKSSKTQRKKQVKQALEKTPTPKYVDHYITLANLAYYLQLNEQY</sequence>
<dbReference type="AlphaFoldDB" id="A0A1J1LSX2"/>
<keyword evidence="3" id="KW-1185">Reference proteome</keyword>
<proteinExistence type="predicted"/>
<accession>A0A1J1LSX2</accession>